<dbReference type="GO" id="GO:0005930">
    <property type="term" value="C:axoneme"/>
    <property type="evidence" value="ECO:0007669"/>
    <property type="project" value="UniProtKB-SubCell"/>
</dbReference>
<keyword evidence="5 10" id="KW-0175">Coiled coil</keyword>
<comment type="caution">
    <text evidence="12">The sequence shown here is derived from an EMBL/GenBank/DDBJ whole genome shotgun (WGS) entry which is preliminary data.</text>
</comment>
<evidence type="ECO:0000256" key="6">
    <source>
        <dbReference type="ARBA" id="ARBA00023212"/>
    </source>
</evidence>
<feature type="coiled-coil region" evidence="10">
    <location>
        <begin position="1929"/>
        <end position="1959"/>
    </location>
</feature>
<evidence type="ECO:0000256" key="10">
    <source>
        <dbReference type="SAM" id="Coils"/>
    </source>
</evidence>
<evidence type="ECO:0000313" key="13">
    <source>
        <dbReference type="Proteomes" id="UP000322899"/>
    </source>
</evidence>
<dbReference type="GO" id="GO:0060271">
    <property type="term" value="P:cilium assembly"/>
    <property type="evidence" value="ECO:0007669"/>
    <property type="project" value="TreeGrafter"/>
</dbReference>
<proteinExistence type="inferred from homology"/>
<comment type="subcellular location">
    <subcellularLocation>
        <location evidence="1">Cytoplasm</location>
        <location evidence="1">Cytoskeleton</location>
        <location evidence="1">Cilium axoneme</location>
    </subcellularLocation>
</comment>
<dbReference type="InterPro" id="IPR011047">
    <property type="entry name" value="Quinoprotein_ADH-like_sf"/>
</dbReference>
<feature type="compositionally biased region" description="Low complexity" evidence="11">
    <location>
        <begin position="2041"/>
        <end position="2057"/>
    </location>
</feature>
<evidence type="ECO:0000256" key="8">
    <source>
        <dbReference type="ARBA" id="ARBA00023605"/>
    </source>
</evidence>
<evidence type="ECO:0000256" key="1">
    <source>
        <dbReference type="ARBA" id="ARBA00004430"/>
    </source>
</evidence>
<feature type="coiled-coil region" evidence="10">
    <location>
        <begin position="2301"/>
        <end position="2328"/>
    </location>
</feature>
<feature type="compositionally biased region" description="Low complexity" evidence="11">
    <location>
        <begin position="314"/>
        <end position="329"/>
    </location>
</feature>
<accession>A0A5A8EI28</accession>
<feature type="coiled-coil region" evidence="10">
    <location>
        <begin position="2130"/>
        <end position="2157"/>
    </location>
</feature>
<comment type="similarity">
    <text evidence="8">Belongs to the CFAP43 family.</text>
</comment>
<reference evidence="12 13" key="1">
    <citation type="submission" date="2019-07" db="EMBL/GenBank/DDBJ databases">
        <title>Genomes of Cafeteria roenbergensis.</title>
        <authorList>
            <person name="Fischer M.G."/>
            <person name="Hackl T."/>
            <person name="Roman M."/>
        </authorList>
    </citation>
    <scope>NUCLEOTIDE SEQUENCE [LARGE SCALE GENOMIC DNA]</scope>
    <source>
        <strain evidence="12 13">E4-10P</strain>
    </source>
</reference>
<evidence type="ECO:0000256" key="2">
    <source>
        <dbReference type="ARBA" id="ARBA00022490"/>
    </source>
</evidence>
<dbReference type="Pfam" id="PF25828">
    <property type="entry name" value="CC_Cfap43"/>
    <property type="match status" value="2"/>
</dbReference>
<feature type="compositionally biased region" description="Gly residues" evidence="11">
    <location>
        <begin position="304"/>
        <end position="313"/>
    </location>
</feature>
<feature type="region of interest" description="Disordered" evidence="11">
    <location>
        <begin position="1705"/>
        <end position="1735"/>
    </location>
</feature>
<keyword evidence="2" id="KW-0963">Cytoplasm</keyword>
<feature type="compositionally biased region" description="Basic and acidic residues" evidence="11">
    <location>
        <begin position="1706"/>
        <end position="1732"/>
    </location>
</feature>
<evidence type="ECO:0000256" key="5">
    <source>
        <dbReference type="ARBA" id="ARBA00023054"/>
    </source>
</evidence>
<evidence type="ECO:0000256" key="11">
    <source>
        <dbReference type="SAM" id="MobiDB-lite"/>
    </source>
</evidence>
<dbReference type="InterPro" id="IPR015943">
    <property type="entry name" value="WD40/YVTN_repeat-like_dom_sf"/>
</dbReference>
<dbReference type="InterPro" id="IPR036322">
    <property type="entry name" value="WD40_repeat_dom_sf"/>
</dbReference>
<feature type="region of interest" description="Disordered" evidence="11">
    <location>
        <begin position="534"/>
        <end position="565"/>
    </location>
</feature>
<dbReference type="PANTHER" id="PTHR14885:SF1">
    <property type="entry name" value="CILIA- AND FLAGELLA-ASSOCIATED PROTEIN 43"/>
    <property type="match status" value="1"/>
</dbReference>
<evidence type="ECO:0000256" key="3">
    <source>
        <dbReference type="ARBA" id="ARBA00022574"/>
    </source>
</evidence>
<gene>
    <name evidence="12" type="ORF">FNF27_02970</name>
</gene>
<feature type="compositionally biased region" description="Low complexity" evidence="11">
    <location>
        <begin position="545"/>
        <end position="554"/>
    </location>
</feature>
<name>A0A5A8EI28_CAFRO</name>
<keyword evidence="4" id="KW-0677">Repeat</keyword>
<keyword evidence="3" id="KW-0853">WD repeat</keyword>
<feature type="region of interest" description="Disordered" evidence="11">
    <location>
        <begin position="302"/>
        <end position="378"/>
    </location>
</feature>
<evidence type="ECO:0000256" key="9">
    <source>
        <dbReference type="ARBA" id="ARBA00023662"/>
    </source>
</evidence>
<evidence type="ECO:0000313" key="12">
    <source>
        <dbReference type="EMBL" id="KAA0175560.1"/>
    </source>
</evidence>
<dbReference type="Gene3D" id="2.130.10.10">
    <property type="entry name" value="YVTN repeat-like/Quinoprotein amine dehydrogenase"/>
    <property type="match status" value="1"/>
</dbReference>
<feature type="compositionally biased region" description="Low complexity" evidence="11">
    <location>
        <begin position="368"/>
        <end position="378"/>
    </location>
</feature>
<dbReference type="PANTHER" id="PTHR14885">
    <property type="entry name" value="CILIA- AND FLAGELLA-ASSOCIATED PROTEIN 43-RELATED"/>
    <property type="match status" value="1"/>
</dbReference>
<dbReference type="SUPFAM" id="SSF50978">
    <property type="entry name" value="WD40 repeat-like"/>
    <property type="match status" value="1"/>
</dbReference>
<feature type="region of interest" description="Disordered" evidence="11">
    <location>
        <begin position="603"/>
        <end position="629"/>
    </location>
</feature>
<feature type="compositionally biased region" description="Low complexity" evidence="11">
    <location>
        <begin position="339"/>
        <end position="360"/>
    </location>
</feature>
<evidence type="ECO:0000256" key="7">
    <source>
        <dbReference type="ARBA" id="ARBA00023273"/>
    </source>
</evidence>
<protein>
    <recommendedName>
        <fullName evidence="9">Cilia- and flagella-associated protein 43</fullName>
    </recommendedName>
</protein>
<keyword evidence="7" id="KW-0966">Cell projection</keyword>
<feature type="coiled-coil region" evidence="10">
    <location>
        <begin position="1838"/>
        <end position="1883"/>
    </location>
</feature>
<dbReference type="Proteomes" id="UP000322899">
    <property type="component" value="Unassembled WGS sequence"/>
</dbReference>
<organism evidence="12 13">
    <name type="scientific">Cafeteria roenbergensis</name>
    <name type="common">Marine flagellate</name>
    <dbReference type="NCBI Taxonomy" id="33653"/>
    <lineage>
        <taxon>Eukaryota</taxon>
        <taxon>Sar</taxon>
        <taxon>Stramenopiles</taxon>
        <taxon>Bigyra</taxon>
        <taxon>Opalozoa</taxon>
        <taxon>Bicosoecida</taxon>
        <taxon>Cafeteriaceae</taxon>
        <taxon>Cafeteria</taxon>
    </lineage>
</organism>
<dbReference type="SUPFAM" id="SSF50998">
    <property type="entry name" value="Quinoprotein alcohol dehydrogenase-like"/>
    <property type="match status" value="1"/>
</dbReference>
<feature type="region of interest" description="Disordered" evidence="11">
    <location>
        <begin position="1011"/>
        <end position="1063"/>
    </location>
</feature>
<keyword evidence="6" id="KW-0206">Cytoskeleton</keyword>
<sequence length="2400" mass="243617">MFLEASIEAPKALAAVSDDVVAFPSQRAVAFVGDGPPEMLPIDAPGQVTAMSGTGASGILAVVARSENPSVILVSTADRTVHGVLNGAGSLDVDAVALSHDGTRALTFSSDEGYGAVAWDVVTGQMLPGAAAHIPASPTTAASFHPRDRSIACAITPAGIFFWHITVSGDGSTRLQAIPGILPDESLDRISLASSAVAELRSMPAPAPLDGSDVVPPPATGLLSPEGLAMHGIAAAVDVASGAPDPASGAGLVPGSDTIPLLQDEAAGSKALAGLASPSTSSSAAAAAAAAHARAAATAAAGAPGTGAAGGAVAGAAGAGAAQGPPHGAVGAGAGGGDPAAAPGAAGRSGSAGNPAASSAMPWEDDSAAAAGSSSGSGSAVTGSAVAWSEAMTSGAPAPWLSRRRFISHCWLPDGRVLAGVASGWLLLFDPVTGRCVGAAPPQSAGVRVTALLSLADSVLVGRSDGRIESRALPALEVAGSLDLSSPSPVALTLGSRRLAAGAGAVRSLVASPSFHVVFASTAAGGIFRIDLRPPGQDDDDDDAAASAVAAGAAGRESGTGKGLGAAGTADGGVAMGGLAAHGEMASSVIGVARPLQPGPAGPILALRPLATPPPAEGDEGSASGHPHPPALMAALDACGLVSVYDVATPAGTQLVAGRRFVFEPATIATSSGTAALPAPWEDEGALLGAASAAAGTSSAGFLAAATSSGHGHGHVASSVTGLATTAGLATMAGDGRTATPSLPVAGQCLDTHGRLPLLAVGTDSGCVHVLVAATNGSARGCLTPASAGALAPGVTLTDVAATRAHTGAVSAVSFCPHPSLPLLAAVSDTDRAVTFHLVHVPDQAPALATDGAEAGGPLMLLPVGTASLPPSLPASAAGAPAQPGQGLVCAACWRVDASGSGAAELLVSFADGSIAAVSAPSLEAVEHARAAVDAAAAEGAGVSAALVAGTTGAHWPVDTTSSVLVHAPDAGHAAPIVAMSTGPFGTGQLLAASPAVATVLVVPTPWAPGSGEAAEGAAVTEHSSGAALSAAGDEPPASARSQLSGAAAEAPPPPSKAGAEASWRVASDLGAGSGRAGAVFPREASAGEEAGMLALAASATSSGLAVATVNAAGSAALAFVSQEAGGALAGAGGSATPSVGRSAAAAPFHGTCVAIAPCGTRVVVGTTEGAVVVASVSDTRLKVFERKAATPSADEAATGARFQLLAEAVGHAACLGSRAAFAGAPGQAASGALTSVSGAGEAVVWLMGVGMAATAPSADKGLHGDGWEADMVQQSAPRSKSALGGGEAEESKHAFFESGAGSDGGTTGVEDGPGSMDVAAAAAAAASCLEWAHSVEEARAEALAEPFREALRERLGELAHRVAELVESNAEAPELERLGREEFAVDEEGSAAHDAVTQELVAAQLAATEADIAESEREAADLKRECWDAVERPLEAVHALGGGGEERVWSMAVRRLSPEDERLLGKLALLRRMEQAEMAESAEGAVEELPGGDLAWPGLASDLPADADWLVNAGAIPPALDPVAQREALAQRQAKEKADAAAAAAAAGAGDGSAGAAAAAAAAAAAQADAGDESEDGTGSSAADGGVIGRASGWAGEGVTKLLYHPLSCRTGAQRRLQIRLLEQLTREVARSFNRRFDALKRAKLDDVERISERNKRTTKILELLGRTEELYEPPRFEDERPEALLEASREEVGFDEWEPPAVVKAREEEARRRAEEAAKHKDDAPERALDDMMSGTLEEKDEVQRAEDAMRAGRQPWMDDVELALLARAGVMEAETAPVLAAIQAEALGVQPDQEVDEALLRLAKEALDSPDTADSLPEEQRGPFRNYRARIAELLQLREERRVRLEEELAALKAEVKTIIQEFDARLAEAQQQYREFREAILIQEAYAHRLAAAVAGSDANLEREQYVLERLATFTTAADREASALPGAEQAFAEAQRQLEEARAAEADMERSFREAVRSRSEHGLDSDTMRRLVDMFHHSRHDVSFELAGARAAALGRDPRRGAVSVAREAVGELATADGGAVPPLPFSTGGGGAHRGAASATLSHDPAAGAPTGPPPTEDELFAEAERRATAEPTSDMLPDDLVPGVTVDEAVWAEAVERWRQKVSQELHVARLAAACDRAAAVVSSIRAALARAQGKVHALEDERNALLRANALTANDVDVMIRLRQGQDEVAGLAAIPDYGEALLVPTRIVESENVGTRRAGRRVARRLERVREARKDLRYRQWMREYAEGRMQDREEWMRDVSLLRVTKELQQFVGGADLAQKQKELTVKTEAQGRYLKTAHRRVMGKQQRAQKRLERTVQSRREENERLLKQVTELEQSVAVRAGIVEARERGAGGGVGPTARADKRMGTLVARSRLVSTAKAQADELDALRAQLAKLRRRTFPMFVAGQT</sequence>
<evidence type="ECO:0000256" key="4">
    <source>
        <dbReference type="ARBA" id="ARBA00022737"/>
    </source>
</evidence>
<dbReference type="EMBL" id="VLTO01000013">
    <property type="protein sequence ID" value="KAA0175560.1"/>
    <property type="molecule type" value="Genomic_DNA"/>
</dbReference>
<feature type="region of interest" description="Disordered" evidence="11">
    <location>
        <begin position="2022"/>
        <end position="2065"/>
    </location>
</feature>
<feature type="coiled-coil region" evidence="10">
    <location>
        <begin position="1406"/>
        <end position="1433"/>
    </location>
</feature>
<dbReference type="OrthoDB" id="202219at2759"/>
<feature type="region of interest" description="Disordered" evidence="11">
    <location>
        <begin position="1273"/>
        <end position="1314"/>
    </location>
</feature>